<reference evidence="2 3" key="1">
    <citation type="journal article" date="2019" name="Commun. Biol.">
        <title>The bagworm genome reveals a unique fibroin gene that provides high tensile strength.</title>
        <authorList>
            <person name="Kono N."/>
            <person name="Nakamura H."/>
            <person name="Ohtoshi R."/>
            <person name="Tomita M."/>
            <person name="Numata K."/>
            <person name="Arakawa K."/>
        </authorList>
    </citation>
    <scope>NUCLEOTIDE SEQUENCE [LARGE SCALE GENOMIC DNA]</scope>
</reference>
<dbReference type="Proteomes" id="UP000299102">
    <property type="component" value="Unassembled WGS sequence"/>
</dbReference>
<accession>A0A4C1ST62</accession>
<sequence>MVVVPLAGVRFVEVPCIVSTPLPFRTRRHEEFSWEGNATHKYQSSNSQGGRPSRSPVPSDGTDLSVAAAGRRTVMERACLVAILLLALAAAAADVNDTDGLPSVAIIGHRLEGKFCIATRLESDLWPVVDREAVAVVVNVLRRP</sequence>
<evidence type="ECO:0000256" key="1">
    <source>
        <dbReference type="SAM" id="MobiDB-lite"/>
    </source>
</evidence>
<dbReference type="AlphaFoldDB" id="A0A4C1ST62"/>
<feature type="region of interest" description="Disordered" evidence="1">
    <location>
        <begin position="35"/>
        <end position="64"/>
    </location>
</feature>
<feature type="compositionally biased region" description="Polar residues" evidence="1">
    <location>
        <begin position="40"/>
        <end position="50"/>
    </location>
</feature>
<protein>
    <submittedName>
        <fullName evidence="2">Uncharacterized protein</fullName>
    </submittedName>
</protein>
<dbReference type="EMBL" id="BGZK01000017">
    <property type="protein sequence ID" value="GBP05322.1"/>
    <property type="molecule type" value="Genomic_DNA"/>
</dbReference>
<evidence type="ECO:0000313" key="3">
    <source>
        <dbReference type="Proteomes" id="UP000299102"/>
    </source>
</evidence>
<organism evidence="2 3">
    <name type="scientific">Eumeta variegata</name>
    <name type="common">Bagworm moth</name>
    <name type="synonym">Eumeta japonica</name>
    <dbReference type="NCBI Taxonomy" id="151549"/>
    <lineage>
        <taxon>Eukaryota</taxon>
        <taxon>Metazoa</taxon>
        <taxon>Ecdysozoa</taxon>
        <taxon>Arthropoda</taxon>
        <taxon>Hexapoda</taxon>
        <taxon>Insecta</taxon>
        <taxon>Pterygota</taxon>
        <taxon>Neoptera</taxon>
        <taxon>Endopterygota</taxon>
        <taxon>Lepidoptera</taxon>
        <taxon>Glossata</taxon>
        <taxon>Ditrysia</taxon>
        <taxon>Tineoidea</taxon>
        <taxon>Psychidae</taxon>
        <taxon>Oiketicinae</taxon>
        <taxon>Eumeta</taxon>
    </lineage>
</organism>
<comment type="caution">
    <text evidence="2">The sequence shown here is derived from an EMBL/GenBank/DDBJ whole genome shotgun (WGS) entry which is preliminary data.</text>
</comment>
<proteinExistence type="predicted"/>
<evidence type="ECO:0000313" key="2">
    <source>
        <dbReference type="EMBL" id="GBP05322.1"/>
    </source>
</evidence>
<name>A0A4C1ST62_EUMVA</name>
<gene>
    <name evidence="2" type="ORF">EVAR_76759_1</name>
</gene>
<keyword evidence="3" id="KW-1185">Reference proteome</keyword>